<dbReference type="Proteomes" id="UP000076532">
    <property type="component" value="Unassembled WGS sequence"/>
</dbReference>
<organism evidence="1 2">
    <name type="scientific">Athelia psychrophila</name>
    <dbReference type="NCBI Taxonomy" id="1759441"/>
    <lineage>
        <taxon>Eukaryota</taxon>
        <taxon>Fungi</taxon>
        <taxon>Dikarya</taxon>
        <taxon>Basidiomycota</taxon>
        <taxon>Agaricomycotina</taxon>
        <taxon>Agaricomycetes</taxon>
        <taxon>Agaricomycetidae</taxon>
        <taxon>Atheliales</taxon>
        <taxon>Atheliaceae</taxon>
        <taxon>Athelia</taxon>
    </lineage>
</organism>
<sequence>MASIPINTWTPNVNIAVGDKAKYSDKGVYRAIKAHTSNIDKAPNDPNSIYWELRSVAAQCCSLSRLPEGLPMSQPIQHIKNIRKAFPAQKEATSMSPQRGRPFVSRSSPLHFSDADGKEKLCQVSWVAESAVILEGRWEQGDVALRERPPSPAFSARCATAQESNVAIGRCFQTLREIPGTSVLADCRATRPVTCSRGRSIKQEAARFVMGLGFCQDGRR</sequence>
<gene>
    <name evidence="1" type="ORF">FIBSPDRAFT_895537</name>
</gene>
<protein>
    <submittedName>
        <fullName evidence="1">Uncharacterized protein</fullName>
    </submittedName>
</protein>
<reference evidence="1 2" key="1">
    <citation type="journal article" date="2016" name="Mol. Biol. Evol.">
        <title>Comparative Genomics of Early-Diverging Mushroom-Forming Fungi Provides Insights into the Origins of Lignocellulose Decay Capabilities.</title>
        <authorList>
            <person name="Nagy L.G."/>
            <person name="Riley R."/>
            <person name="Tritt A."/>
            <person name="Adam C."/>
            <person name="Daum C."/>
            <person name="Floudas D."/>
            <person name="Sun H."/>
            <person name="Yadav J.S."/>
            <person name="Pangilinan J."/>
            <person name="Larsson K.H."/>
            <person name="Matsuura K."/>
            <person name="Barry K."/>
            <person name="Labutti K."/>
            <person name="Kuo R."/>
            <person name="Ohm R.A."/>
            <person name="Bhattacharya S.S."/>
            <person name="Shirouzu T."/>
            <person name="Yoshinaga Y."/>
            <person name="Martin F.M."/>
            <person name="Grigoriev I.V."/>
            <person name="Hibbett D.S."/>
        </authorList>
    </citation>
    <scope>NUCLEOTIDE SEQUENCE [LARGE SCALE GENOMIC DNA]</scope>
    <source>
        <strain evidence="1 2">CBS 109695</strain>
    </source>
</reference>
<name>A0A166EEU4_9AGAM</name>
<dbReference type="EMBL" id="KV417601">
    <property type="protein sequence ID" value="KZP15690.1"/>
    <property type="molecule type" value="Genomic_DNA"/>
</dbReference>
<dbReference type="AlphaFoldDB" id="A0A166EEU4"/>
<evidence type="ECO:0000313" key="1">
    <source>
        <dbReference type="EMBL" id="KZP15690.1"/>
    </source>
</evidence>
<accession>A0A166EEU4</accession>
<proteinExistence type="predicted"/>
<evidence type="ECO:0000313" key="2">
    <source>
        <dbReference type="Proteomes" id="UP000076532"/>
    </source>
</evidence>
<keyword evidence="2" id="KW-1185">Reference proteome</keyword>